<feature type="transmembrane region" description="Helical" evidence="1">
    <location>
        <begin position="82"/>
        <end position="100"/>
    </location>
</feature>
<dbReference type="EMBL" id="JAZAQF010000094">
    <property type="protein sequence ID" value="MFG3819503.1"/>
    <property type="molecule type" value="Genomic_DNA"/>
</dbReference>
<proteinExistence type="predicted"/>
<protein>
    <submittedName>
        <fullName evidence="2">DUF2752 domain-containing protein</fullName>
    </submittedName>
</protein>
<dbReference type="InterPro" id="IPR021215">
    <property type="entry name" value="DUF2752"/>
</dbReference>
<keyword evidence="1" id="KW-0472">Membrane</keyword>
<dbReference type="Pfam" id="PF10825">
    <property type="entry name" value="DUF2752"/>
    <property type="match status" value="1"/>
</dbReference>
<feature type="transmembrane region" description="Helical" evidence="1">
    <location>
        <begin position="120"/>
        <end position="140"/>
    </location>
</feature>
<name>A0ABW7CF87_9CYAN</name>
<dbReference type="Proteomes" id="UP001604335">
    <property type="component" value="Unassembled WGS sequence"/>
</dbReference>
<keyword evidence="1" id="KW-1133">Transmembrane helix</keyword>
<evidence type="ECO:0000313" key="2">
    <source>
        <dbReference type="EMBL" id="MFG3819503.1"/>
    </source>
</evidence>
<evidence type="ECO:0000313" key="3">
    <source>
        <dbReference type="Proteomes" id="UP001604335"/>
    </source>
</evidence>
<sequence>MQRPLLVYLPLAPADRQHRLIGLSLVASPIIAAHWLAHSHQTSPLICPFHWLTGLPCPGCGLTRSFVAIARGDWPGAIGYHPFGPLLFAALLGLGLQWAVELRARRRLVWPIGRSLRRAIGRGLLILGLVWYSARLYGLWSSGAAALDWSRSPLGQWLGG</sequence>
<evidence type="ECO:0000256" key="1">
    <source>
        <dbReference type="SAM" id="Phobius"/>
    </source>
</evidence>
<feature type="transmembrane region" description="Helical" evidence="1">
    <location>
        <begin position="20"/>
        <end position="37"/>
    </location>
</feature>
<accession>A0ABW7CF87</accession>
<keyword evidence="3" id="KW-1185">Reference proteome</keyword>
<dbReference type="RefSeq" id="WP_393015454.1">
    <property type="nucleotide sequence ID" value="NZ_JAZAQF010000094.1"/>
</dbReference>
<keyword evidence="1" id="KW-0812">Transmembrane</keyword>
<comment type="caution">
    <text evidence="2">The sequence shown here is derived from an EMBL/GenBank/DDBJ whole genome shotgun (WGS) entry which is preliminary data.</text>
</comment>
<reference evidence="3" key="1">
    <citation type="journal article" date="2024" name="Algal Res.">
        <title>Biochemical, toxicological and genomic investigation of a high-biomass producing Limnothrix strain isolated from Italian shallow drinking water reservoir.</title>
        <authorList>
            <person name="Simonazzi M."/>
            <person name="Shishido T.K."/>
            <person name="Delbaje E."/>
            <person name="Wahlsten M."/>
            <person name="Fewer D.P."/>
            <person name="Sivonen K."/>
            <person name="Pezzolesi L."/>
            <person name="Pistocchi R."/>
        </authorList>
    </citation>
    <scope>NUCLEOTIDE SEQUENCE [LARGE SCALE GENOMIC DNA]</scope>
    <source>
        <strain evidence="3">LRLZ20PSL1</strain>
    </source>
</reference>
<organism evidence="2 3">
    <name type="scientific">Limnothrix redekei LRLZ20PSL1</name>
    <dbReference type="NCBI Taxonomy" id="3112953"/>
    <lineage>
        <taxon>Bacteria</taxon>
        <taxon>Bacillati</taxon>
        <taxon>Cyanobacteriota</taxon>
        <taxon>Cyanophyceae</taxon>
        <taxon>Pseudanabaenales</taxon>
        <taxon>Pseudanabaenaceae</taxon>
        <taxon>Limnothrix</taxon>
    </lineage>
</organism>
<gene>
    <name evidence="2" type="ORF">VPK24_17795</name>
</gene>